<keyword evidence="7 21" id="KW-0812">Transmembrane</keyword>
<evidence type="ECO:0000256" key="4">
    <source>
        <dbReference type="ARBA" id="ARBA00022527"/>
    </source>
</evidence>
<dbReference type="PROSITE" id="PS00107">
    <property type="entry name" value="PROTEIN_KINASE_ATP"/>
    <property type="match status" value="1"/>
</dbReference>
<dbReference type="OrthoDB" id="643280at2759"/>
<feature type="binding site" evidence="20">
    <location>
        <position position="624"/>
    </location>
    <ligand>
        <name>ATP</name>
        <dbReference type="ChEBI" id="CHEBI:30616"/>
    </ligand>
</feature>
<dbReference type="GO" id="GO:0048544">
    <property type="term" value="P:recognition of pollen"/>
    <property type="evidence" value="ECO:0007669"/>
    <property type="project" value="InterPro"/>
</dbReference>
<dbReference type="GO" id="GO:0030246">
    <property type="term" value="F:carbohydrate binding"/>
    <property type="evidence" value="ECO:0007669"/>
    <property type="project" value="UniProtKB-KW"/>
</dbReference>
<accession>A0A834YDE5</accession>
<keyword evidence="17" id="KW-0325">Glycoprotein</keyword>
<evidence type="ECO:0000256" key="16">
    <source>
        <dbReference type="ARBA" id="ARBA00023170"/>
    </source>
</evidence>
<dbReference type="PANTHER" id="PTHR47974:SF20">
    <property type="entry name" value="RECEPTOR-LIKE SERINE_THREONINE-PROTEIN KINASE"/>
    <property type="match status" value="1"/>
</dbReference>
<name>A0A834YDE5_TETSI</name>
<evidence type="ECO:0000256" key="13">
    <source>
        <dbReference type="ARBA" id="ARBA00022989"/>
    </source>
</evidence>
<dbReference type="EC" id="2.7.11.1" evidence="2"/>
<dbReference type="SUPFAM" id="SSF56112">
    <property type="entry name" value="Protein kinase-like (PK-like)"/>
    <property type="match status" value="1"/>
</dbReference>
<evidence type="ECO:0000256" key="18">
    <source>
        <dbReference type="ARBA" id="ARBA00047899"/>
    </source>
</evidence>
<keyword evidence="3" id="KW-1003">Cell membrane</keyword>
<dbReference type="Gene3D" id="1.10.510.10">
    <property type="entry name" value="Transferase(Phosphotransferase) domain 1"/>
    <property type="match status" value="1"/>
</dbReference>
<evidence type="ECO:0000313" key="25">
    <source>
        <dbReference type="Proteomes" id="UP000655225"/>
    </source>
</evidence>
<dbReference type="Gene3D" id="3.30.200.20">
    <property type="entry name" value="Phosphorylase Kinase, domain 1"/>
    <property type="match status" value="1"/>
</dbReference>
<dbReference type="InterPro" id="IPR003609">
    <property type="entry name" value="Pan_app"/>
</dbReference>
<evidence type="ECO:0000256" key="3">
    <source>
        <dbReference type="ARBA" id="ARBA00022475"/>
    </source>
</evidence>
<dbReference type="EMBL" id="JABCRI010000022">
    <property type="protein sequence ID" value="KAF8379548.1"/>
    <property type="molecule type" value="Genomic_DNA"/>
</dbReference>
<dbReference type="Proteomes" id="UP000655225">
    <property type="component" value="Unassembled WGS sequence"/>
</dbReference>
<evidence type="ECO:0000259" key="22">
    <source>
        <dbReference type="PROSITE" id="PS50927"/>
    </source>
</evidence>
<protein>
    <recommendedName>
        <fullName evidence="2">non-specific serine/threonine protein kinase</fullName>
        <ecNumber evidence="2">2.7.11.1</ecNumber>
    </recommendedName>
</protein>
<keyword evidence="25" id="KW-1185">Reference proteome</keyword>
<comment type="caution">
    <text evidence="24">The sequence shown here is derived from an EMBL/GenBank/DDBJ whole genome shotgun (WGS) entry which is preliminary data.</text>
</comment>
<dbReference type="GO" id="GO:0004674">
    <property type="term" value="F:protein serine/threonine kinase activity"/>
    <property type="evidence" value="ECO:0007669"/>
    <property type="project" value="UniProtKB-KW"/>
</dbReference>
<evidence type="ECO:0000256" key="8">
    <source>
        <dbReference type="ARBA" id="ARBA00022729"/>
    </source>
</evidence>
<dbReference type="Gene3D" id="2.90.10.10">
    <property type="entry name" value="Bulb-type lectin domain"/>
    <property type="match status" value="1"/>
</dbReference>
<comment type="catalytic activity">
    <reaction evidence="19">
        <text>L-seryl-[protein] + ATP = O-phospho-L-seryl-[protein] + ADP + H(+)</text>
        <dbReference type="Rhea" id="RHEA:17989"/>
        <dbReference type="Rhea" id="RHEA-COMP:9863"/>
        <dbReference type="Rhea" id="RHEA-COMP:11604"/>
        <dbReference type="ChEBI" id="CHEBI:15378"/>
        <dbReference type="ChEBI" id="CHEBI:29999"/>
        <dbReference type="ChEBI" id="CHEBI:30616"/>
        <dbReference type="ChEBI" id="CHEBI:83421"/>
        <dbReference type="ChEBI" id="CHEBI:456216"/>
        <dbReference type="EC" id="2.7.11.1"/>
    </reaction>
</comment>
<keyword evidence="12 20" id="KW-0067">ATP-binding</keyword>
<evidence type="ECO:0000256" key="10">
    <source>
        <dbReference type="ARBA" id="ARBA00022741"/>
    </source>
</evidence>
<keyword evidence="11" id="KW-0418">Kinase</keyword>
<keyword evidence="13 21" id="KW-1133">Transmembrane helix</keyword>
<dbReference type="InterPro" id="IPR001480">
    <property type="entry name" value="Bulb-type_lectin_dom"/>
</dbReference>
<keyword evidence="14 21" id="KW-0472">Membrane</keyword>
<dbReference type="InterPro" id="IPR011009">
    <property type="entry name" value="Kinase-like_dom_sf"/>
</dbReference>
<evidence type="ECO:0000256" key="7">
    <source>
        <dbReference type="ARBA" id="ARBA00022692"/>
    </source>
</evidence>
<feature type="domain" description="Bulb-type lectin" evidence="22">
    <location>
        <begin position="140"/>
        <end position="260"/>
    </location>
</feature>
<evidence type="ECO:0000256" key="5">
    <source>
        <dbReference type="ARBA" id="ARBA00022553"/>
    </source>
</evidence>
<evidence type="ECO:0000259" key="23">
    <source>
        <dbReference type="PROSITE" id="PS50948"/>
    </source>
</evidence>
<keyword evidence="9" id="KW-0430">Lectin</keyword>
<evidence type="ECO:0000256" key="2">
    <source>
        <dbReference type="ARBA" id="ARBA00012513"/>
    </source>
</evidence>
<dbReference type="FunFam" id="2.90.10.10:FF:000009">
    <property type="entry name" value="Receptor-like serine/threonine-protein kinase SD1-8"/>
    <property type="match status" value="1"/>
</dbReference>
<dbReference type="InterPro" id="IPR017441">
    <property type="entry name" value="Protein_kinase_ATP_BS"/>
</dbReference>
<dbReference type="Pfam" id="PF01453">
    <property type="entry name" value="B_lectin"/>
    <property type="match status" value="1"/>
</dbReference>
<evidence type="ECO:0000313" key="24">
    <source>
        <dbReference type="EMBL" id="KAF8379548.1"/>
    </source>
</evidence>
<keyword evidence="16" id="KW-0675">Receptor</keyword>
<evidence type="ECO:0000256" key="1">
    <source>
        <dbReference type="ARBA" id="ARBA00004251"/>
    </source>
</evidence>
<keyword evidence="6" id="KW-0808">Transferase</keyword>
<evidence type="ECO:0000256" key="17">
    <source>
        <dbReference type="ARBA" id="ARBA00023180"/>
    </source>
</evidence>
<comment type="catalytic activity">
    <reaction evidence="18">
        <text>L-threonyl-[protein] + ATP = O-phospho-L-threonyl-[protein] + ADP + H(+)</text>
        <dbReference type="Rhea" id="RHEA:46608"/>
        <dbReference type="Rhea" id="RHEA-COMP:11060"/>
        <dbReference type="Rhea" id="RHEA-COMP:11605"/>
        <dbReference type="ChEBI" id="CHEBI:15378"/>
        <dbReference type="ChEBI" id="CHEBI:30013"/>
        <dbReference type="ChEBI" id="CHEBI:30616"/>
        <dbReference type="ChEBI" id="CHEBI:61977"/>
        <dbReference type="ChEBI" id="CHEBI:456216"/>
        <dbReference type="EC" id="2.7.11.1"/>
    </reaction>
</comment>
<evidence type="ECO:0000256" key="15">
    <source>
        <dbReference type="ARBA" id="ARBA00023157"/>
    </source>
</evidence>
<keyword evidence="5" id="KW-0597">Phosphoprotein</keyword>
<keyword evidence="8" id="KW-0732">Signal</keyword>
<comment type="subcellular location">
    <subcellularLocation>
        <location evidence="1">Cell membrane</location>
        <topology evidence="1">Single-pass type I membrane protein</topology>
    </subcellularLocation>
</comment>
<gene>
    <name evidence="24" type="ORF">HHK36_028988</name>
</gene>
<feature type="transmembrane region" description="Helical" evidence="21">
    <location>
        <begin position="541"/>
        <end position="565"/>
    </location>
</feature>
<dbReference type="GO" id="GO:0005524">
    <property type="term" value="F:ATP binding"/>
    <property type="evidence" value="ECO:0007669"/>
    <property type="project" value="UniProtKB-UniRule"/>
</dbReference>
<evidence type="ECO:0000256" key="20">
    <source>
        <dbReference type="PROSITE-ProRule" id="PRU10141"/>
    </source>
</evidence>
<dbReference type="GO" id="GO:0005886">
    <property type="term" value="C:plasma membrane"/>
    <property type="evidence" value="ECO:0007669"/>
    <property type="project" value="UniProtKB-SubCell"/>
</dbReference>
<dbReference type="InterPro" id="IPR036426">
    <property type="entry name" value="Bulb-type_lectin_dom_sf"/>
</dbReference>
<dbReference type="SUPFAM" id="SSF51110">
    <property type="entry name" value="alpha-D-mannose-specific plant lectins"/>
    <property type="match status" value="1"/>
</dbReference>
<evidence type="ECO:0000256" key="19">
    <source>
        <dbReference type="ARBA" id="ARBA00048679"/>
    </source>
</evidence>
<dbReference type="Pfam" id="PF00954">
    <property type="entry name" value="S_locus_glycop"/>
    <property type="match status" value="1"/>
</dbReference>
<dbReference type="PROSITE" id="PS50927">
    <property type="entry name" value="BULB_LECTIN"/>
    <property type="match status" value="1"/>
</dbReference>
<dbReference type="PROSITE" id="PS50948">
    <property type="entry name" value="PAN"/>
    <property type="match status" value="1"/>
</dbReference>
<keyword evidence="4" id="KW-0723">Serine/threonine-protein kinase</keyword>
<keyword evidence="15" id="KW-1015">Disulfide bond</keyword>
<dbReference type="CDD" id="cd00028">
    <property type="entry name" value="B_lectin"/>
    <property type="match status" value="1"/>
</dbReference>
<feature type="transmembrane region" description="Helical" evidence="21">
    <location>
        <begin position="20"/>
        <end position="41"/>
    </location>
</feature>
<dbReference type="OMA" id="CDFESNC"/>
<evidence type="ECO:0000256" key="11">
    <source>
        <dbReference type="ARBA" id="ARBA00022777"/>
    </source>
</evidence>
<evidence type="ECO:0000256" key="21">
    <source>
        <dbReference type="SAM" id="Phobius"/>
    </source>
</evidence>
<dbReference type="AlphaFoldDB" id="A0A834YDE5"/>
<reference evidence="24 25" key="1">
    <citation type="submission" date="2020-04" db="EMBL/GenBank/DDBJ databases">
        <title>Plant Genome Project.</title>
        <authorList>
            <person name="Zhang R.-G."/>
        </authorList>
    </citation>
    <scope>NUCLEOTIDE SEQUENCE [LARGE SCALE GENOMIC DNA]</scope>
    <source>
        <strain evidence="24">YNK0</strain>
        <tissue evidence="24">Leaf</tissue>
    </source>
</reference>
<dbReference type="SMART" id="SM00108">
    <property type="entry name" value="B_lectin"/>
    <property type="match status" value="1"/>
</dbReference>
<keyword evidence="10 20" id="KW-0547">Nucleotide-binding</keyword>
<evidence type="ECO:0000256" key="6">
    <source>
        <dbReference type="ARBA" id="ARBA00022679"/>
    </source>
</evidence>
<evidence type="ECO:0000256" key="14">
    <source>
        <dbReference type="ARBA" id="ARBA00023136"/>
    </source>
</evidence>
<dbReference type="PANTHER" id="PTHR47974">
    <property type="entry name" value="OS07G0415500 PROTEIN"/>
    <property type="match status" value="1"/>
</dbReference>
<evidence type="ECO:0000256" key="12">
    <source>
        <dbReference type="ARBA" id="ARBA00022840"/>
    </source>
</evidence>
<proteinExistence type="predicted"/>
<evidence type="ECO:0000256" key="9">
    <source>
        <dbReference type="ARBA" id="ARBA00022734"/>
    </source>
</evidence>
<organism evidence="24 25">
    <name type="scientific">Tetracentron sinense</name>
    <name type="common">Spur-leaf</name>
    <dbReference type="NCBI Taxonomy" id="13715"/>
    <lineage>
        <taxon>Eukaryota</taxon>
        <taxon>Viridiplantae</taxon>
        <taxon>Streptophyta</taxon>
        <taxon>Embryophyta</taxon>
        <taxon>Tracheophyta</taxon>
        <taxon>Spermatophyta</taxon>
        <taxon>Magnoliopsida</taxon>
        <taxon>Trochodendrales</taxon>
        <taxon>Trochodendraceae</taxon>
        <taxon>Tetracentron</taxon>
    </lineage>
</organism>
<sequence>MNLERLKMAEKSPIGSSFMYSAAFICILMVFEVGLCSIVGLEDNRRLLRGIGTNEIISESKTVKSLNLCGKRGFKLGCGSKIFKKSSNIFKNGSFESDSSLVWMNRSSKRRCRLKKCGARSLSQETVDFAESSTISSRSEKVELITVTISGNSTILSKNRTFELGFFSTNGGSNWYLGIWYASIPIRTYVWVANRGTPVKNLTSATVRLTGDGRLRITDSDGLNVWETENTDRATEALLLDTGNLVLLSEKGTNLWQSFDYPADTWLPGMNITSRQSITCWRSISDPSLGNYSLRLKPPEYGEFELVFNGNKTYWSSGNWTGNAFSGVPEMTVPYIYAFLFLNPFTPSASFVYTETSLENGFRPPLSRFSVDYTGQLKQFTWSPQAESWNMFWSRPENGCRVYGKCGNLGFCSSQSLRPCQCLAGFRPVDDLAWNSGDFSGGCRRESESLCDESDEFEEVGSVSFDGAVSMSFSGSRSLCEESCLNNCSCFGLNHNAKTGLCKNLYGNLLNLRNLTNDNTDENNLNVRIGRKGMKKKNWRTMVLIGSICALLAILGLAVSVLLVMQKRSRRKKEEALLPVTNLKLFTYKELYTVTRGFSEKLGHGGFGAVFRGELSDSSLIAVKRLERPGGGEKEFRAEVPPLAGREVGTGEKWFFPPWAASQIIGGNVAGVVDDRLVDAYDPVEAERAALVAVWCIQDDESARPTMGMVVKMLEGTVEVTVPPPPQLLQALVSGDSFPGVGAVSGNGLSTGDGDKIRVSAHTHSSG</sequence>
<dbReference type="InterPro" id="IPR000858">
    <property type="entry name" value="S_locus_glycoprot_dom"/>
</dbReference>
<feature type="domain" description="Apple" evidence="23">
    <location>
        <begin position="451"/>
        <end position="527"/>
    </location>
</feature>